<gene>
    <name evidence="1" type="ORF">G1C95_1113</name>
</gene>
<name>A0A7Y0ERD4_9BIFI</name>
<dbReference type="AlphaFoldDB" id="A0A7Y0ERD4"/>
<comment type="caution">
    <text evidence="1">The sequence shown here is derived from an EMBL/GenBank/DDBJ whole genome shotgun (WGS) entry which is preliminary data.</text>
</comment>
<dbReference type="RefSeq" id="WP_169171976.1">
    <property type="nucleotide sequence ID" value="NZ_JAAIII010000003.1"/>
</dbReference>
<organism evidence="1 2">
    <name type="scientific">Bifidobacterium oedipodis</name>
    <dbReference type="NCBI Taxonomy" id="2675322"/>
    <lineage>
        <taxon>Bacteria</taxon>
        <taxon>Bacillati</taxon>
        <taxon>Actinomycetota</taxon>
        <taxon>Actinomycetes</taxon>
        <taxon>Bifidobacteriales</taxon>
        <taxon>Bifidobacteriaceae</taxon>
        <taxon>Bifidobacterium</taxon>
    </lineage>
</organism>
<reference evidence="1 2" key="1">
    <citation type="submission" date="2020-02" db="EMBL/GenBank/DDBJ databases">
        <title>Characterization of phylogenetic diversity of novel bifidobacterial species isolated in Czech ZOOs.</title>
        <authorList>
            <person name="Lugli G.A."/>
            <person name="Vera N.B."/>
            <person name="Ventura M."/>
        </authorList>
    </citation>
    <scope>NUCLEOTIDE SEQUENCE [LARGE SCALE GENOMIC DNA]</scope>
    <source>
        <strain evidence="1 2">DSM 109957</strain>
    </source>
</reference>
<proteinExistence type="predicted"/>
<sequence>MLRLLPCPGCSSIPRLAYRKRMGPFTSIHYGLTVSFPASQYIIEWDWNHRGNRIRGIRIPTYGWCVRCRCGGSEYAVGCRTTSREVLGAWNRYAATHTSLEDITF</sequence>
<evidence type="ECO:0000313" key="1">
    <source>
        <dbReference type="EMBL" id="NMM93926.1"/>
    </source>
</evidence>
<dbReference type="Proteomes" id="UP000532194">
    <property type="component" value="Unassembled WGS sequence"/>
</dbReference>
<accession>A0A7Y0ERD4</accession>
<dbReference type="EMBL" id="JAAIII010000003">
    <property type="protein sequence ID" value="NMM93926.1"/>
    <property type="molecule type" value="Genomic_DNA"/>
</dbReference>
<evidence type="ECO:0000313" key="2">
    <source>
        <dbReference type="Proteomes" id="UP000532194"/>
    </source>
</evidence>
<keyword evidence="2" id="KW-1185">Reference proteome</keyword>
<protein>
    <submittedName>
        <fullName evidence="1">Uncharacterized protein</fullName>
    </submittedName>
</protein>